<dbReference type="PANTHER" id="PTHR43289:SF34">
    <property type="entry name" value="SERINE_THREONINE-PROTEIN KINASE YBDM-RELATED"/>
    <property type="match status" value="1"/>
</dbReference>
<dbReference type="Gene3D" id="2.130.10.10">
    <property type="entry name" value="YVTN repeat-like/Quinoprotein amine dehydrogenase"/>
    <property type="match status" value="1"/>
</dbReference>
<sequence>MEPLHADDPEGFGPYRLLARLGAGGMGRVYLARSPGGQAVAVKVVHADLAGDPAWRARFRREVTAAGRVSGAYTAAVIDAGPDDPSPWLVTAYLPGLSLEEAVTRYGPFPPQAVAALGAALAEGLAAVHRAGVVHRDLKPANVLLTPGGPRVIDFGVARPADAGALTRSGTAVGSPGYMSPEQAAGRETGPAGDVFSLGAVLAFAATGSGPFGSGPLHAMIYRILNETPHVDGVTDPALHALLTACLAREPERRPPVGHVLHGMLDRLPRHAAPQGTQWLPPPLAAEIAQRAAHVPQSPVRERGRRRKVSRRAVLLGAAGTVAGAGALGGIGYALDVANREHDETRYLWKHRMPEGRGVQQGPALAGGLVLVSVDGKDILALGARTGAQRWTQPLDMGTAFEITEVGGTIVVDTGSDLYGLDVRTGQRRWTRSLKGAPSHPLVATSGGLIYLAAWSGGGADGLHAIDAATGATRWHYLSDKEIPGGVAVARGTLFVGTDNAVHALDPVTGKVRWKTDIRLEATGTPEPSGGLVYLAALDSSVVALDAATGRKRWAADTDPGGGASRSGRRVTVADGTLYTAAPDGRIFALDAATGRKRWEHASGGDQGKSAALINRDYLRPTVVGGTVCALDGGQLAGLDARTGGVRWQQHYSAPSDERPVAAAGLVHMATFDGLVSLDPATGRTVARTPDFETGHLVAAGDVLYYRGGTLGTYASNTTLYVLPARR</sequence>
<reference evidence="9 10" key="1">
    <citation type="submission" date="2019-10" db="EMBL/GenBank/DDBJ databases">
        <title>Actinomadura rubteroloni sp. nov. and Actinomadura macrotermitis sp. nov., isolated from the gut of fungus growing-termite Macrotermes natalensis.</title>
        <authorList>
            <person name="Benndorf R."/>
            <person name="Martin K."/>
            <person name="Kuefner M."/>
            <person name="De Beer W."/>
            <person name="Kaster A.-K."/>
            <person name="Vollmers J."/>
            <person name="Poulsen M."/>
            <person name="Beemelmanns C."/>
        </authorList>
    </citation>
    <scope>NUCLEOTIDE SEQUENCE [LARGE SCALE GENOMIC DNA]</scope>
    <source>
        <strain evidence="9 10">RB68</strain>
    </source>
</reference>
<dbReference type="GO" id="GO:0004674">
    <property type="term" value="F:protein serine/threonine kinase activity"/>
    <property type="evidence" value="ECO:0007669"/>
    <property type="project" value="TreeGrafter"/>
</dbReference>
<dbReference type="Gene3D" id="2.40.10.480">
    <property type="match status" value="2"/>
</dbReference>
<keyword evidence="2 5" id="KW-0547">Nucleotide-binding</keyword>
<dbReference type="GO" id="GO:0005524">
    <property type="term" value="F:ATP binding"/>
    <property type="evidence" value="ECO:0007669"/>
    <property type="project" value="UniProtKB-UniRule"/>
</dbReference>
<dbReference type="Gene3D" id="1.10.510.10">
    <property type="entry name" value="Transferase(Phosphotransferase) domain 1"/>
    <property type="match status" value="1"/>
</dbReference>
<dbReference type="InterPro" id="IPR000719">
    <property type="entry name" value="Prot_kinase_dom"/>
</dbReference>
<dbReference type="AlphaFoldDB" id="A0A7K0C925"/>
<keyword evidence="7" id="KW-1133">Transmembrane helix</keyword>
<dbReference type="InterPro" id="IPR002372">
    <property type="entry name" value="PQQ_rpt_dom"/>
</dbReference>
<evidence type="ECO:0000256" key="4">
    <source>
        <dbReference type="ARBA" id="ARBA00022840"/>
    </source>
</evidence>
<dbReference type="Pfam" id="PF00069">
    <property type="entry name" value="Pkinase"/>
    <property type="match status" value="1"/>
</dbReference>
<accession>A0A7K0C925</accession>
<dbReference type="SUPFAM" id="SSF50998">
    <property type="entry name" value="Quinoprotein alcohol dehydrogenase-like"/>
    <property type="match status" value="1"/>
</dbReference>
<evidence type="ECO:0000256" key="6">
    <source>
        <dbReference type="SAM" id="MobiDB-lite"/>
    </source>
</evidence>
<evidence type="ECO:0000256" key="2">
    <source>
        <dbReference type="ARBA" id="ARBA00022741"/>
    </source>
</evidence>
<dbReference type="InterPro" id="IPR011047">
    <property type="entry name" value="Quinoprotein_ADH-like_sf"/>
</dbReference>
<dbReference type="SUPFAM" id="SSF56112">
    <property type="entry name" value="Protein kinase-like (PK-like)"/>
    <property type="match status" value="1"/>
</dbReference>
<gene>
    <name evidence="9" type="primary">bamB_2</name>
    <name evidence="9" type="ORF">ACRB68_74130</name>
</gene>
<dbReference type="PROSITE" id="PS00108">
    <property type="entry name" value="PROTEIN_KINASE_ST"/>
    <property type="match status" value="1"/>
</dbReference>
<dbReference type="CDD" id="cd14014">
    <property type="entry name" value="STKc_PknB_like"/>
    <property type="match status" value="1"/>
</dbReference>
<dbReference type="InterPro" id="IPR017441">
    <property type="entry name" value="Protein_kinase_ATP_BS"/>
</dbReference>
<keyword evidence="1" id="KW-0808">Transferase</keyword>
<dbReference type="EMBL" id="WEGH01000006">
    <property type="protein sequence ID" value="MQY09294.1"/>
    <property type="molecule type" value="Genomic_DNA"/>
</dbReference>
<organism evidence="9 10">
    <name type="scientific">Actinomadura macrotermitis</name>
    <dbReference type="NCBI Taxonomy" id="2585200"/>
    <lineage>
        <taxon>Bacteria</taxon>
        <taxon>Bacillati</taxon>
        <taxon>Actinomycetota</taxon>
        <taxon>Actinomycetes</taxon>
        <taxon>Streptosporangiales</taxon>
        <taxon>Thermomonosporaceae</taxon>
        <taxon>Actinomadura</taxon>
    </lineage>
</organism>
<dbReference type="InterPro" id="IPR008271">
    <property type="entry name" value="Ser/Thr_kinase_AS"/>
</dbReference>
<comment type="caution">
    <text evidence="9">The sequence shown here is derived from an EMBL/GenBank/DDBJ whole genome shotgun (WGS) entry which is preliminary data.</text>
</comment>
<dbReference type="SMART" id="SM00564">
    <property type="entry name" value="PQQ"/>
    <property type="match status" value="8"/>
</dbReference>
<keyword evidence="10" id="KW-1185">Reference proteome</keyword>
<dbReference type="Pfam" id="PF13360">
    <property type="entry name" value="PQQ_2"/>
    <property type="match status" value="1"/>
</dbReference>
<feature type="binding site" evidence="5">
    <location>
        <position position="43"/>
    </location>
    <ligand>
        <name>ATP</name>
        <dbReference type="ChEBI" id="CHEBI:30616"/>
    </ligand>
</feature>
<dbReference type="InterPro" id="IPR011009">
    <property type="entry name" value="Kinase-like_dom_sf"/>
</dbReference>
<keyword evidence="4 5" id="KW-0067">ATP-binding</keyword>
<feature type="region of interest" description="Disordered" evidence="6">
    <location>
        <begin position="169"/>
        <end position="190"/>
    </location>
</feature>
<dbReference type="Gene3D" id="3.30.200.20">
    <property type="entry name" value="Phosphorylase Kinase, domain 1"/>
    <property type="match status" value="1"/>
</dbReference>
<keyword evidence="7" id="KW-0812">Transmembrane</keyword>
<keyword evidence="7" id="KW-0472">Membrane</keyword>
<dbReference type="PANTHER" id="PTHR43289">
    <property type="entry name" value="MITOGEN-ACTIVATED PROTEIN KINASE KINASE KINASE 20-RELATED"/>
    <property type="match status" value="1"/>
</dbReference>
<dbReference type="RefSeq" id="WP_153541131.1">
    <property type="nucleotide sequence ID" value="NZ_WEGH01000006.1"/>
</dbReference>
<evidence type="ECO:0000313" key="10">
    <source>
        <dbReference type="Proteomes" id="UP000487268"/>
    </source>
</evidence>
<protein>
    <submittedName>
        <fullName evidence="9">Outer membrane protein assembly factor BamB</fullName>
    </submittedName>
</protein>
<evidence type="ECO:0000259" key="8">
    <source>
        <dbReference type="PROSITE" id="PS50011"/>
    </source>
</evidence>
<dbReference type="OrthoDB" id="155383at2"/>
<evidence type="ECO:0000256" key="3">
    <source>
        <dbReference type="ARBA" id="ARBA00022777"/>
    </source>
</evidence>
<dbReference type="InterPro" id="IPR018391">
    <property type="entry name" value="PQQ_b-propeller_rpt"/>
</dbReference>
<name>A0A7K0C925_9ACTN</name>
<feature type="domain" description="Protein kinase" evidence="8">
    <location>
        <begin position="15"/>
        <end position="265"/>
    </location>
</feature>
<dbReference type="PROSITE" id="PS00107">
    <property type="entry name" value="PROTEIN_KINASE_ATP"/>
    <property type="match status" value="1"/>
</dbReference>
<dbReference type="InterPro" id="IPR015943">
    <property type="entry name" value="WD40/YVTN_repeat-like_dom_sf"/>
</dbReference>
<evidence type="ECO:0000256" key="1">
    <source>
        <dbReference type="ARBA" id="ARBA00022679"/>
    </source>
</evidence>
<dbReference type="Proteomes" id="UP000487268">
    <property type="component" value="Unassembled WGS sequence"/>
</dbReference>
<feature type="transmembrane region" description="Helical" evidence="7">
    <location>
        <begin position="313"/>
        <end position="335"/>
    </location>
</feature>
<evidence type="ECO:0000313" key="9">
    <source>
        <dbReference type="EMBL" id="MQY09294.1"/>
    </source>
</evidence>
<dbReference type="PROSITE" id="PS50011">
    <property type="entry name" value="PROTEIN_KINASE_DOM"/>
    <property type="match status" value="1"/>
</dbReference>
<evidence type="ECO:0000256" key="7">
    <source>
        <dbReference type="SAM" id="Phobius"/>
    </source>
</evidence>
<keyword evidence="3" id="KW-0418">Kinase</keyword>
<dbReference type="SMART" id="SM00220">
    <property type="entry name" value="S_TKc"/>
    <property type="match status" value="1"/>
</dbReference>
<evidence type="ECO:0000256" key="5">
    <source>
        <dbReference type="PROSITE-ProRule" id="PRU10141"/>
    </source>
</evidence>
<proteinExistence type="predicted"/>